<feature type="region of interest" description="Disordered" evidence="1">
    <location>
        <begin position="1"/>
        <end position="77"/>
    </location>
</feature>
<dbReference type="VEuPathDB" id="FungiDB:PSTT_15634"/>
<feature type="compositionally biased region" description="Polar residues" evidence="1">
    <location>
        <begin position="52"/>
        <end position="66"/>
    </location>
</feature>
<dbReference type="PANTHER" id="PTHR33096:SF1">
    <property type="entry name" value="CXC1-LIKE CYSTEINE CLUSTER ASSOCIATED WITH KDZ TRANSPOSASES DOMAIN-CONTAINING PROTEIN"/>
    <property type="match status" value="1"/>
</dbReference>
<accession>A0A2S4UGV0</accession>
<evidence type="ECO:0000256" key="1">
    <source>
        <dbReference type="SAM" id="MobiDB-lite"/>
    </source>
</evidence>
<gene>
    <name evidence="2" type="ORF">PSTT_15634</name>
</gene>
<evidence type="ECO:0000313" key="2">
    <source>
        <dbReference type="EMBL" id="POV96467.1"/>
    </source>
</evidence>
<comment type="caution">
    <text evidence="2">The sequence shown here is derived from an EMBL/GenBank/DDBJ whole genome shotgun (WGS) entry which is preliminary data.</text>
</comment>
<evidence type="ECO:0000313" key="3">
    <source>
        <dbReference type="Proteomes" id="UP000239156"/>
    </source>
</evidence>
<dbReference type="PANTHER" id="PTHR33096">
    <property type="entry name" value="CXC2 DOMAIN-CONTAINING PROTEIN"/>
    <property type="match status" value="1"/>
</dbReference>
<sequence length="142" mass="16605">MGGFEGEGGKKQRRSKKPRTAQGVAFQEEIERGSQEFISTLQPPQPAPQDASRLTNHSQQQDFNNDTNHEHNYEGETVPINRQVQQLQDYLESEDHMLKKLLEEKHWEEVYDGMFSRFYECSAKTSDWGDPVEWNRDFKLPC</sequence>
<dbReference type="EMBL" id="PKSL01000296">
    <property type="protein sequence ID" value="POV96467.1"/>
    <property type="molecule type" value="Genomic_DNA"/>
</dbReference>
<proteinExistence type="predicted"/>
<reference evidence="2" key="1">
    <citation type="submission" date="2017-12" db="EMBL/GenBank/DDBJ databases">
        <title>Gene loss provides genomic basis for host adaptation in cereal stripe rust fungi.</title>
        <authorList>
            <person name="Xia C."/>
        </authorList>
    </citation>
    <scope>NUCLEOTIDE SEQUENCE [LARGE SCALE GENOMIC DNA]</scope>
    <source>
        <strain evidence="2">93-210</strain>
    </source>
</reference>
<name>A0A2S4UGV0_9BASI</name>
<dbReference type="AlphaFoldDB" id="A0A2S4UGV0"/>
<protein>
    <submittedName>
        <fullName evidence="2">Uncharacterized protein</fullName>
    </submittedName>
</protein>
<organism evidence="2 3">
    <name type="scientific">Puccinia striiformis</name>
    <dbReference type="NCBI Taxonomy" id="27350"/>
    <lineage>
        <taxon>Eukaryota</taxon>
        <taxon>Fungi</taxon>
        <taxon>Dikarya</taxon>
        <taxon>Basidiomycota</taxon>
        <taxon>Pucciniomycotina</taxon>
        <taxon>Pucciniomycetes</taxon>
        <taxon>Pucciniales</taxon>
        <taxon>Pucciniaceae</taxon>
        <taxon>Puccinia</taxon>
    </lineage>
</organism>
<dbReference type="VEuPathDB" id="FungiDB:PSHT_03514"/>
<dbReference type="Proteomes" id="UP000239156">
    <property type="component" value="Unassembled WGS sequence"/>
</dbReference>
<keyword evidence="3" id="KW-1185">Reference proteome</keyword>